<evidence type="ECO:0000313" key="3">
    <source>
        <dbReference type="Proteomes" id="UP000198881"/>
    </source>
</evidence>
<dbReference type="Proteomes" id="UP000198881">
    <property type="component" value="Unassembled WGS sequence"/>
</dbReference>
<sequence length="364" mass="39926">MTLPDGGPLFRQPHDLPAWHQWQRSQQPWARRIKSRLRPASQGTRWLVTGGEPIHTLVALESFGPTQLSALVEPMAARPGLSGIGYLVPSPDHPELPGLGEHIKREEVADAPGLPPVALVDLAQVLAVGDYLGSGRLARHWALQTGARFVVAQHGLLAHQAPPLPADCELMAYTDQDAAWWTTGRPDVQTRTVGLQILWNAVDRTSSEPETVSPHDAPGVFLGQLHGAELSRGDFARAALEYCRATGAVYRPHPAETDRLSRMMHAWWEKRGVRIDRSGRPLKQTRGPVAAVFSTGVLEAAYAGRDAWAVHRDPPAWLEGFWDRYGLSRWTPHEPAPAPTRPPELPATAPARSIADHLFGTETP</sequence>
<dbReference type="EMBL" id="FPCG01000008">
    <property type="protein sequence ID" value="SFV23750.1"/>
    <property type="molecule type" value="Genomic_DNA"/>
</dbReference>
<evidence type="ECO:0008006" key="4">
    <source>
        <dbReference type="Google" id="ProtNLM"/>
    </source>
</evidence>
<gene>
    <name evidence="2" type="ORF">SAMN04487966_10876</name>
</gene>
<keyword evidence="3" id="KW-1185">Reference proteome</keyword>
<dbReference type="STRING" id="574650.SAMN04487966_10876"/>
<name>A0A1I7MP89_9MICC</name>
<reference evidence="2 3" key="1">
    <citation type="submission" date="2016-10" db="EMBL/GenBank/DDBJ databases">
        <authorList>
            <person name="de Groot N.N."/>
        </authorList>
    </citation>
    <scope>NUCLEOTIDE SEQUENCE [LARGE SCALE GENOMIC DNA]</scope>
    <source>
        <strain evidence="2 3">CGMCC 1.7054</strain>
    </source>
</reference>
<feature type="region of interest" description="Disordered" evidence="1">
    <location>
        <begin position="333"/>
        <end position="364"/>
    </location>
</feature>
<accession>A0A1I7MP89</accession>
<evidence type="ECO:0000313" key="2">
    <source>
        <dbReference type="EMBL" id="SFV23750.1"/>
    </source>
</evidence>
<proteinExistence type="predicted"/>
<protein>
    <recommendedName>
        <fullName evidence="4">RNA-binding protein</fullName>
    </recommendedName>
</protein>
<evidence type="ECO:0000256" key="1">
    <source>
        <dbReference type="SAM" id="MobiDB-lite"/>
    </source>
</evidence>
<dbReference type="AlphaFoldDB" id="A0A1I7MP89"/>
<organism evidence="2 3">
    <name type="scientific">Micrococcus terreus</name>
    <dbReference type="NCBI Taxonomy" id="574650"/>
    <lineage>
        <taxon>Bacteria</taxon>
        <taxon>Bacillati</taxon>
        <taxon>Actinomycetota</taxon>
        <taxon>Actinomycetes</taxon>
        <taxon>Micrococcales</taxon>
        <taxon>Micrococcaceae</taxon>
        <taxon>Micrococcus</taxon>
    </lineage>
</organism>
<feature type="compositionally biased region" description="Pro residues" evidence="1">
    <location>
        <begin position="334"/>
        <end position="345"/>
    </location>
</feature>